<dbReference type="PIRSF" id="PIRSF001220">
    <property type="entry name" value="L-ASNase_gatD"/>
    <property type="match status" value="1"/>
</dbReference>
<proteinExistence type="predicted"/>
<dbReference type="Pfam" id="PF00710">
    <property type="entry name" value="Asparaginase"/>
    <property type="match status" value="1"/>
</dbReference>
<evidence type="ECO:0000259" key="2">
    <source>
        <dbReference type="Pfam" id="PF00710"/>
    </source>
</evidence>
<dbReference type="InterPro" id="IPR006034">
    <property type="entry name" value="Asparaginase/glutaminase-like"/>
</dbReference>
<feature type="active site" description="O-isoaspartyl threonine intermediate" evidence="1">
    <location>
        <position position="14"/>
    </location>
</feature>
<dbReference type="Proteomes" id="UP000176512">
    <property type="component" value="Unassembled WGS sequence"/>
</dbReference>
<evidence type="ECO:0000313" key="3">
    <source>
        <dbReference type="EMBL" id="OGY54736.1"/>
    </source>
</evidence>
<dbReference type="PANTHER" id="PTHR11707:SF28">
    <property type="entry name" value="60 KDA LYSOPHOSPHOLIPASE"/>
    <property type="match status" value="1"/>
</dbReference>
<dbReference type="EMBL" id="MHIP01000025">
    <property type="protein sequence ID" value="OGY54736.1"/>
    <property type="molecule type" value="Genomic_DNA"/>
</dbReference>
<dbReference type="Gene3D" id="3.40.50.1170">
    <property type="entry name" value="L-asparaginase, N-terminal domain"/>
    <property type="match status" value="1"/>
</dbReference>
<comment type="caution">
    <text evidence="3">The sequence shown here is derived from an EMBL/GenBank/DDBJ whole genome shotgun (WGS) entry which is preliminary data.</text>
</comment>
<evidence type="ECO:0000256" key="1">
    <source>
        <dbReference type="PIRSR" id="PIRSR001220-1"/>
    </source>
</evidence>
<protein>
    <recommendedName>
        <fullName evidence="2">L-asparaginase N-terminal domain-containing protein</fullName>
    </recommendedName>
</protein>
<dbReference type="InterPro" id="IPR036152">
    <property type="entry name" value="Asp/glu_Ase-like_sf"/>
</dbReference>
<name>A0A1G1YSE4_9BACT</name>
<dbReference type="AlphaFoldDB" id="A0A1G1YSE4"/>
<dbReference type="GO" id="GO:0004067">
    <property type="term" value="F:asparaginase activity"/>
    <property type="evidence" value="ECO:0007669"/>
    <property type="project" value="UniProtKB-UniRule"/>
</dbReference>
<dbReference type="PRINTS" id="PR00139">
    <property type="entry name" value="ASNGLNASE"/>
</dbReference>
<accession>A0A1G1YSE4</accession>
<dbReference type="InterPro" id="IPR037152">
    <property type="entry name" value="L-asparaginase_N_sf"/>
</dbReference>
<dbReference type="SUPFAM" id="SSF53774">
    <property type="entry name" value="Glutaminase/Asparaginase"/>
    <property type="match status" value="1"/>
</dbReference>
<sequence length="165" mass="18021">MGKSVVRVIATGGTIDEDHSDPVTGKSRFTHSHVPEMLVGAGVMNDVTFELLMLKDSSDINEGDRKKILERCLSCPEKRIVITHGTNTMVETAVMLGKNIFGKTVVLVGAFVPFTRKGSDAVPNLRYAVAKARQLPPGVYVAMNGQVFSWDNVRKNKKGLIFESS</sequence>
<dbReference type="PANTHER" id="PTHR11707">
    <property type="entry name" value="L-ASPARAGINASE"/>
    <property type="match status" value="1"/>
</dbReference>
<feature type="domain" description="L-asparaginase N-terminal" evidence="2">
    <location>
        <begin position="6"/>
        <end position="157"/>
    </location>
</feature>
<reference evidence="3 4" key="1">
    <citation type="journal article" date="2016" name="Nat. Commun.">
        <title>Thousands of microbial genomes shed light on interconnected biogeochemical processes in an aquifer system.</title>
        <authorList>
            <person name="Anantharaman K."/>
            <person name="Brown C.T."/>
            <person name="Hug L.A."/>
            <person name="Sharon I."/>
            <person name="Castelle C.J."/>
            <person name="Probst A.J."/>
            <person name="Thomas B.C."/>
            <person name="Singh A."/>
            <person name="Wilkins M.J."/>
            <person name="Karaoz U."/>
            <person name="Brodie E.L."/>
            <person name="Williams K.H."/>
            <person name="Hubbard S.S."/>
            <person name="Banfield J.F."/>
        </authorList>
    </citation>
    <scope>NUCLEOTIDE SEQUENCE [LARGE SCALE GENOMIC DNA]</scope>
</reference>
<dbReference type="PROSITE" id="PS51732">
    <property type="entry name" value="ASN_GLN_ASE_3"/>
    <property type="match status" value="1"/>
</dbReference>
<gene>
    <name evidence="3" type="ORF">A3A24_03990</name>
</gene>
<dbReference type="InterPro" id="IPR027474">
    <property type="entry name" value="L-asparaginase_N"/>
</dbReference>
<dbReference type="PIRSF" id="PIRSF500176">
    <property type="entry name" value="L_ASNase"/>
    <property type="match status" value="1"/>
</dbReference>
<organism evidence="3 4">
    <name type="scientific">Candidatus Buchananbacteria bacterium RIFCSPLOWO2_01_FULL_46_12</name>
    <dbReference type="NCBI Taxonomy" id="1797546"/>
    <lineage>
        <taxon>Bacteria</taxon>
        <taxon>Candidatus Buchananiibacteriota</taxon>
    </lineage>
</organism>
<evidence type="ECO:0000313" key="4">
    <source>
        <dbReference type="Proteomes" id="UP000176512"/>
    </source>
</evidence>